<evidence type="ECO:0000256" key="1">
    <source>
        <dbReference type="SAM" id="MobiDB-lite"/>
    </source>
</evidence>
<organism evidence="3 4">
    <name type="scientific">Panaeolus cyanescens</name>
    <dbReference type="NCBI Taxonomy" id="181874"/>
    <lineage>
        <taxon>Eukaryota</taxon>
        <taxon>Fungi</taxon>
        <taxon>Dikarya</taxon>
        <taxon>Basidiomycota</taxon>
        <taxon>Agaricomycotina</taxon>
        <taxon>Agaricomycetes</taxon>
        <taxon>Agaricomycetidae</taxon>
        <taxon>Agaricales</taxon>
        <taxon>Agaricineae</taxon>
        <taxon>Galeropsidaceae</taxon>
        <taxon>Panaeolus</taxon>
    </lineage>
</organism>
<protein>
    <recommendedName>
        <fullName evidence="5">Extracellular membrane protein CFEM domain-containing protein</fullName>
    </recommendedName>
</protein>
<feature type="compositionally biased region" description="Polar residues" evidence="1">
    <location>
        <begin position="190"/>
        <end position="226"/>
    </location>
</feature>
<feature type="compositionally biased region" description="Low complexity" evidence="1">
    <location>
        <begin position="391"/>
        <end position="400"/>
    </location>
</feature>
<dbReference type="InParanoid" id="A0A409YUX0"/>
<dbReference type="EMBL" id="NHTK01000579">
    <property type="protein sequence ID" value="PPR06790.1"/>
    <property type="molecule type" value="Genomic_DNA"/>
</dbReference>
<keyword evidence="2" id="KW-0472">Membrane</keyword>
<feature type="compositionally biased region" description="Low complexity" evidence="1">
    <location>
        <begin position="359"/>
        <end position="372"/>
    </location>
</feature>
<dbReference type="STRING" id="181874.A0A409YUX0"/>
<evidence type="ECO:0000256" key="2">
    <source>
        <dbReference type="SAM" id="Phobius"/>
    </source>
</evidence>
<dbReference type="Proteomes" id="UP000284842">
    <property type="component" value="Unassembled WGS sequence"/>
</dbReference>
<keyword evidence="2" id="KW-0812">Transmembrane</keyword>
<gene>
    <name evidence="3" type="ORF">CVT24_011290</name>
</gene>
<keyword evidence="2" id="KW-1133">Transmembrane helix</keyword>
<comment type="caution">
    <text evidence="3">The sequence shown here is derived from an EMBL/GenBank/DDBJ whole genome shotgun (WGS) entry which is preliminary data.</text>
</comment>
<feature type="transmembrane region" description="Helical" evidence="2">
    <location>
        <begin position="111"/>
        <end position="135"/>
    </location>
</feature>
<evidence type="ECO:0008006" key="5">
    <source>
        <dbReference type="Google" id="ProtNLM"/>
    </source>
</evidence>
<feature type="compositionally biased region" description="Low complexity" evidence="1">
    <location>
        <begin position="284"/>
        <end position="301"/>
    </location>
</feature>
<feature type="compositionally biased region" description="Low complexity" evidence="1">
    <location>
        <begin position="324"/>
        <end position="338"/>
    </location>
</feature>
<evidence type="ECO:0000313" key="3">
    <source>
        <dbReference type="EMBL" id="PPR06790.1"/>
    </source>
</evidence>
<name>A0A409YUX0_9AGAR</name>
<proteinExistence type="predicted"/>
<feature type="compositionally biased region" description="Pro residues" evidence="1">
    <location>
        <begin position="151"/>
        <end position="168"/>
    </location>
</feature>
<feature type="region of interest" description="Disordered" evidence="1">
    <location>
        <begin position="359"/>
        <end position="426"/>
    </location>
</feature>
<evidence type="ECO:0000313" key="4">
    <source>
        <dbReference type="Proteomes" id="UP000284842"/>
    </source>
</evidence>
<keyword evidence="4" id="KW-1185">Reference proteome</keyword>
<feature type="region of interest" description="Disordered" evidence="1">
    <location>
        <begin position="62"/>
        <end position="103"/>
    </location>
</feature>
<dbReference type="AlphaFoldDB" id="A0A409YUX0"/>
<dbReference type="OrthoDB" id="10556398at2759"/>
<accession>A0A409YUX0</accession>
<feature type="compositionally biased region" description="Polar residues" evidence="1">
    <location>
        <begin position="248"/>
        <end position="283"/>
    </location>
</feature>
<feature type="region of interest" description="Disordered" evidence="1">
    <location>
        <begin position="145"/>
        <end position="339"/>
    </location>
</feature>
<sequence length="426" mass="43402">MCTDSTYLKNRDDCLKKTCSGNAQLQDAQTTWSYFCAYVNGGGLGLPTGGLGGGGSISLPTSLFNTGTPKPSPTNSSSSGNSNNSGGNGNSNGNLGSSNNGGDDNKSSVPIGAIIGGVVGGIALILMLIFLIFYFRRNRNRQPVQGVSYPQSPPVNTFPPYQSPPQPPMAHMNMGPSPVIHPSMGGGASPNPSFNSATPFMNQGQNYTPSGNSFVSGQPSFNNGPQPVTAYHTPPSHLPPGAGMGAPMSSQGNIYPENTGSTNVGSPFLSPTSAYSQSFGTHQSVPPTSPSSASIPTSASSQHHLLGATSYTNLHANSSPSPPSTGSSPSQQAAAQLSEKQRLQIHLEYQDGAATAASSSSAAGYPAPASSGFHVTNAHQQDGLDGRSAIYTTTSTSGVSSKGGGYTVTNPTTDGSDAPPTYSERS</sequence>
<reference evidence="3 4" key="1">
    <citation type="journal article" date="2018" name="Evol. Lett.">
        <title>Horizontal gene cluster transfer increased hallucinogenic mushroom diversity.</title>
        <authorList>
            <person name="Reynolds H.T."/>
            <person name="Vijayakumar V."/>
            <person name="Gluck-Thaler E."/>
            <person name="Korotkin H.B."/>
            <person name="Matheny P.B."/>
            <person name="Slot J.C."/>
        </authorList>
    </citation>
    <scope>NUCLEOTIDE SEQUENCE [LARGE SCALE GENOMIC DNA]</scope>
    <source>
        <strain evidence="3 4">2629</strain>
    </source>
</reference>